<dbReference type="Proteomes" id="UP001595953">
    <property type="component" value="Unassembled WGS sequence"/>
</dbReference>
<dbReference type="InterPro" id="IPR004358">
    <property type="entry name" value="Sig_transdc_His_kin-like_C"/>
</dbReference>
<dbReference type="Gene3D" id="3.30.565.10">
    <property type="entry name" value="Histidine kinase-like ATPase, C-terminal domain"/>
    <property type="match status" value="1"/>
</dbReference>
<dbReference type="GO" id="GO:0016301">
    <property type="term" value="F:kinase activity"/>
    <property type="evidence" value="ECO:0007669"/>
    <property type="project" value="UniProtKB-KW"/>
</dbReference>
<keyword evidence="7" id="KW-1133">Transmembrane helix</keyword>
<gene>
    <name evidence="9" type="ORF">ACFO5O_12910</name>
</gene>
<evidence type="ECO:0000256" key="3">
    <source>
        <dbReference type="ARBA" id="ARBA00022553"/>
    </source>
</evidence>
<comment type="catalytic activity">
    <reaction evidence="1">
        <text>ATP + protein L-histidine = ADP + protein N-phospho-L-histidine.</text>
        <dbReference type="EC" id="2.7.13.3"/>
    </reaction>
</comment>
<evidence type="ECO:0000313" key="10">
    <source>
        <dbReference type="Proteomes" id="UP001595953"/>
    </source>
</evidence>
<dbReference type="Gene3D" id="1.10.287.130">
    <property type="match status" value="1"/>
</dbReference>
<keyword evidence="4" id="KW-0808">Transferase</keyword>
<feature type="domain" description="Histidine kinase" evidence="8">
    <location>
        <begin position="207"/>
        <end position="421"/>
    </location>
</feature>
<proteinExistence type="predicted"/>
<evidence type="ECO:0000256" key="2">
    <source>
        <dbReference type="ARBA" id="ARBA00012438"/>
    </source>
</evidence>
<keyword evidence="3" id="KW-0597">Phosphoprotein</keyword>
<dbReference type="InterPro" id="IPR036097">
    <property type="entry name" value="HisK_dim/P_sf"/>
</dbReference>
<comment type="caution">
    <text evidence="9">The sequence shown here is derived from an EMBL/GenBank/DDBJ whole genome shotgun (WGS) entry which is preliminary data.</text>
</comment>
<dbReference type="SMART" id="SM00387">
    <property type="entry name" value="HATPase_c"/>
    <property type="match status" value="1"/>
</dbReference>
<evidence type="ECO:0000256" key="5">
    <source>
        <dbReference type="ARBA" id="ARBA00022777"/>
    </source>
</evidence>
<name>A0ABV9N7B4_9FLAO</name>
<sequence>MNKRRLYIAIFIVAILGLFVVQYQYLKIGLNLATVQFNKNIGLASQDIKQDLITENQLSFLVGQAITENDSYFDLSLDSIQDASKHFLNDFITHRLSVHGIDKDFSYRLFTRDSSYYLKSNRELKSKKDLVTVSVELEGYLPSLVNKNIILELQFENLNVYFLSQLNGLTIPSLLLIIVIIVIFIWVLRSVYWQNKVITTTNAFINNLTHELKTPVFSIGLATKILEEGIKPEKKPIIELIRQQVERLNMHIDKVLELGKLEFQKSLFNLKQLDFKVNLLSLCKNFEALASLENIQFAYELKDDNYAIKAEASHLENAISNILDNAKKYSEEPKIQLKAHKYNKHLIISVTDNGIGIQKSDKDLIFKKYYRVERGNLHKTKGYGLGLSYVKEVIKKHKGKVTIESKPNYGTTVTISLPLYYGNT</sequence>
<keyword evidence="7" id="KW-0812">Transmembrane</keyword>
<dbReference type="InterPro" id="IPR003594">
    <property type="entry name" value="HATPase_dom"/>
</dbReference>
<protein>
    <recommendedName>
        <fullName evidence="2">histidine kinase</fullName>
        <ecNumber evidence="2">2.7.13.3</ecNumber>
    </recommendedName>
</protein>
<evidence type="ECO:0000256" key="7">
    <source>
        <dbReference type="SAM" id="Phobius"/>
    </source>
</evidence>
<accession>A0ABV9N7B4</accession>
<keyword evidence="6" id="KW-0902">Two-component regulatory system</keyword>
<dbReference type="SUPFAM" id="SSF47384">
    <property type="entry name" value="Homodimeric domain of signal transducing histidine kinase"/>
    <property type="match status" value="1"/>
</dbReference>
<organism evidence="9 10">
    <name type="scientific">Geojedonia litorea</name>
    <dbReference type="NCBI Taxonomy" id="1268269"/>
    <lineage>
        <taxon>Bacteria</taxon>
        <taxon>Pseudomonadati</taxon>
        <taxon>Bacteroidota</taxon>
        <taxon>Flavobacteriia</taxon>
        <taxon>Flavobacteriales</taxon>
        <taxon>Flavobacteriaceae</taxon>
        <taxon>Geojedonia</taxon>
    </lineage>
</organism>
<evidence type="ECO:0000256" key="6">
    <source>
        <dbReference type="ARBA" id="ARBA00023012"/>
    </source>
</evidence>
<dbReference type="PRINTS" id="PR00344">
    <property type="entry name" value="BCTRLSENSOR"/>
</dbReference>
<dbReference type="RefSeq" id="WP_387964427.1">
    <property type="nucleotide sequence ID" value="NZ_JBHSGP010000014.1"/>
</dbReference>
<evidence type="ECO:0000256" key="1">
    <source>
        <dbReference type="ARBA" id="ARBA00000085"/>
    </source>
</evidence>
<feature type="transmembrane region" description="Helical" evidence="7">
    <location>
        <begin position="169"/>
        <end position="188"/>
    </location>
</feature>
<feature type="transmembrane region" description="Helical" evidence="7">
    <location>
        <begin position="7"/>
        <end position="26"/>
    </location>
</feature>
<dbReference type="InterPro" id="IPR050351">
    <property type="entry name" value="BphY/WalK/GraS-like"/>
</dbReference>
<dbReference type="CDD" id="cd00082">
    <property type="entry name" value="HisKA"/>
    <property type="match status" value="1"/>
</dbReference>
<dbReference type="EMBL" id="JBHSGP010000014">
    <property type="protein sequence ID" value="MFC4723229.1"/>
    <property type="molecule type" value="Genomic_DNA"/>
</dbReference>
<dbReference type="PANTHER" id="PTHR45453">
    <property type="entry name" value="PHOSPHATE REGULON SENSOR PROTEIN PHOR"/>
    <property type="match status" value="1"/>
</dbReference>
<dbReference type="SMART" id="SM00388">
    <property type="entry name" value="HisKA"/>
    <property type="match status" value="1"/>
</dbReference>
<evidence type="ECO:0000256" key="4">
    <source>
        <dbReference type="ARBA" id="ARBA00022679"/>
    </source>
</evidence>
<evidence type="ECO:0000259" key="8">
    <source>
        <dbReference type="PROSITE" id="PS50109"/>
    </source>
</evidence>
<dbReference type="InterPro" id="IPR005467">
    <property type="entry name" value="His_kinase_dom"/>
</dbReference>
<dbReference type="Pfam" id="PF00512">
    <property type="entry name" value="HisKA"/>
    <property type="match status" value="1"/>
</dbReference>
<keyword evidence="5 9" id="KW-0418">Kinase</keyword>
<dbReference type="InterPro" id="IPR036890">
    <property type="entry name" value="HATPase_C_sf"/>
</dbReference>
<keyword evidence="7" id="KW-0472">Membrane</keyword>
<dbReference type="EC" id="2.7.13.3" evidence="2"/>
<dbReference type="InterPro" id="IPR003661">
    <property type="entry name" value="HisK_dim/P_dom"/>
</dbReference>
<dbReference type="PROSITE" id="PS50109">
    <property type="entry name" value="HIS_KIN"/>
    <property type="match status" value="1"/>
</dbReference>
<dbReference type="Pfam" id="PF02518">
    <property type="entry name" value="HATPase_c"/>
    <property type="match status" value="1"/>
</dbReference>
<evidence type="ECO:0000313" key="9">
    <source>
        <dbReference type="EMBL" id="MFC4723229.1"/>
    </source>
</evidence>
<dbReference type="SUPFAM" id="SSF55874">
    <property type="entry name" value="ATPase domain of HSP90 chaperone/DNA topoisomerase II/histidine kinase"/>
    <property type="match status" value="1"/>
</dbReference>
<dbReference type="PANTHER" id="PTHR45453:SF1">
    <property type="entry name" value="PHOSPHATE REGULON SENSOR PROTEIN PHOR"/>
    <property type="match status" value="1"/>
</dbReference>
<keyword evidence="10" id="KW-1185">Reference proteome</keyword>
<reference evidence="10" key="1">
    <citation type="journal article" date="2019" name="Int. J. Syst. Evol. Microbiol.">
        <title>The Global Catalogue of Microorganisms (GCM) 10K type strain sequencing project: providing services to taxonomists for standard genome sequencing and annotation.</title>
        <authorList>
            <consortium name="The Broad Institute Genomics Platform"/>
            <consortium name="The Broad Institute Genome Sequencing Center for Infectious Disease"/>
            <person name="Wu L."/>
            <person name="Ma J."/>
        </authorList>
    </citation>
    <scope>NUCLEOTIDE SEQUENCE [LARGE SCALE GENOMIC DNA]</scope>
    <source>
        <strain evidence="10">CCUG 63682</strain>
    </source>
</reference>